<dbReference type="Proteomes" id="UP000711047">
    <property type="component" value="Unassembled WGS sequence"/>
</dbReference>
<comment type="caution">
    <text evidence="2">The sequence shown here is derived from an EMBL/GenBank/DDBJ whole genome shotgun (WGS) entry which is preliminary data.</text>
</comment>
<sequence>MMRVGNGIGAIGAMIGIASSGYFLFYPDTGKMQYLIIVLMFLIPSVLALYATLKNKLLLIIVSTVWSLPVLFYFTYYGEGTIRLLICILVFYLFSYFYVKREMKASEN</sequence>
<protein>
    <submittedName>
        <fullName evidence="2">Uncharacterized protein</fullName>
    </submittedName>
</protein>
<keyword evidence="1" id="KW-0472">Membrane</keyword>
<dbReference type="EMBL" id="JABMKX010000006">
    <property type="protein sequence ID" value="NQX45988.1"/>
    <property type="molecule type" value="Genomic_DNA"/>
</dbReference>
<reference evidence="2 3" key="1">
    <citation type="submission" date="2020-05" db="EMBL/GenBank/DDBJ databases">
        <title>Paenibacillus glebae, sp. nov., Paenibacillus humi sp. nov., Paenibacillus pedi sp. nov., Paenibacillus terrestris sp. nov. and Paenibacillus terricola sp. nov., isolated from a forest top soil sample.</title>
        <authorList>
            <person name="Qi S."/>
            <person name="Carlier A."/>
            <person name="Cnockaert M."/>
            <person name="Vandamme P."/>
        </authorList>
    </citation>
    <scope>NUCLEOTIDE SEQUENCE [LARGE SCALE GENOMIC DNA]</scope>
    <source>
        <strain evidence="2 3">LMG 29502</strain>
    </source>
</reference>
<evidence type="ECO:0000256" key="1">
    <source>
        <dbReference type="SAM" id="Phobius"/>
    </source>
</evidence>
<organism evidence="2 3">
    <name type="scientific">Paenibacillus tritici</name>
    <dbReference type="NCBI Taxonomy" id="1873425"/>
    <lineage>
        <taxon>Bacteria</taxon>
        <taxon>Bacillati</taxon>
        <taxon>Bacillota</taxon>
        <taxon>Bacilli</taxon>
        <taxon>Bacillales</taxon>
        <taxon>Paenibacillaceae</taxon>
        <taxon>Paenibacillus</taxon>
    </lineage>
</organism>
<keyword evidence="1" id="KW-1133">Transmembrane helix</keyword>
<feature type="transmembrane region" description="Helical" evidence="1">
    <location>
        <begin position="82"/>
        <end position="99"/>
    </location>
</feature>
<dbReference type="RefSeq" id="WP_173132628.1">
    <property type="nucleotide sequence ID" value="NZ_CP073365.1"/>
</dbReference>
<gene>
    <name evidence="2" type="ORF">HQN87_11660</name>
</gene>
<evidence type="ECO:0000313" key="2">
    <source>
        <dbReference type="EMBL" id="NQX45988.1"/>
    </source>
</evidence>
<evidence type="ECO:0000313" key="3">
    <source>
        <dbReference type="Proteomes" id="UP000711047"/>
    </source>
</evidence>
<feature type="transmembrane region" description="Helical" evidence="1">
    <location>
        <begin position="57"/>
        <end position="76"/>
    </location>
</feature>
<proteinExistence type="predicted"/>
<keyword evidence="3" id="KW-1185">Reference proteome</keyword>
<accession>A0ABX2DMV0</accession>
<feature type="transmembrane region" description="Helical" evidence="1">
    <location>
        <begin position="7"/>
        <end position="26"/>
    </location>
</feature>
<feature type="transmembrane region" description="Helical" evidence="1">
    <location>
        <begin position="32"/>
        <end position="50"/>
    </location>
</feature>
<keyword evidence="1" id="KW-0812">Transmembrane</keyword>
<name>A0ABX2DMV0_9BACL</name>